<gene>
    <name evidence="1" type="ORF">SSLN_LOCUS13320</name>
</gene>
<evidence type="ECO:0000313" key="3">
    <source>
        <dbReference type="WBParaSite" id="SSLN_0001382301-mRNA-1"/>
    </source>
</evidence>
<accession>A0A183TA22</accession>
<reference evidence="3" key="1">
    <citation type="submission" date="2016-06" db="UniProtKB">
        <authorList>
            <consortium name="WormBaseParasite"/>
        </authorList>
    </citation>
    <scope>IDENTIFICATION</scope>
</reference>
<reference evidence="1 2" key="2">
    <citation type="submission" date="2018-11" db="EMBL/GenBank/DDBJ databases">
        <authorList>
            <consortium name="Pathogen Informatics"/>
        </authorList>
    </citation>
    <scope>NUCLEOTIDE SEQUENCE [LARGE SCALE GENOMIC DNA]</scope>
    <source>
        <strain evidence="1 2">NST_G2</strain>
    </source>
</reference>
<organism evidence="3">
    <name type="scientific">Schistocephalus solidus</name>
    <name type="common">Tapeworm</name>
    <dbReference type="NCBI Taxonomy" id="70667"/>
    <lineage>
        <taxon>Eukaryota</taxon>
        <taxon>Metazoa</taxon>
        <taxon>Spiralia</taxon>
        <taxon>Lophotrochozoa</taxon>
        <taxon>Platyhelminthes</taxon>
        <taxon>Cestoda</taxon>
        <taxon>Eucestoda</taxon>
        <taxon>Diphyllobothriidea</taxon>
        <taxon>Diphyllobothriidae</taxon>
        <taxon>Schistocephalus</taxon>
    </lineage>
</organism>
<dbReference type="Proteomes" id="UP000275846">
    <property type="component" value="Unassembled WGS sequence"/>
</dbReference>
<evidence type="ECO:0000313" key="2">
    <source>
        <dbReference type="Proteomes" id="UP000275846"/>
    </source>
</evidence>
<proteinExistence type="predicted"/>
<dbReference type="EMBL" id="UYSU01037990">
    <property type="protein sequence ID" value="VDL99705.1"/>
    <property type="molecule type" value="Genomic_DNA"/>
</dbReference>
<keyword evidence="2" id="KW-1185">Reference proteome</keyword>
<name>A0A183TA22_SCHSO</name>
<sequence>MRGRDCCLIPGDFFVSATSTILRGSPLQLRVARTKQGTRKFFFSDILVEVRKVLPEELASSSPGQMDLGKSLPGLWFDVRVLERFQGALVALLLSSFSVSTLNDAVVTVALLGPIIYPGEVATPAQFNLPQHCMVVEDSSYFTDLKSPRNTCILEITSREIRVRVKVGVILDLKFELQ</sequence>
<dbReference type="AlphaFoldDB" id="A0A183TA22"/>
<evidence type="ECO:0000313" key="1">
    <source>
        <dbReference type="EMBL" id="VDL99705.1"/>
    </source>
</evidence>
<protein>
    <submittedName>
        <fullName evidence="3">Stomatin-like protein 1</fullName>
    </submittedName>
</protein>
<dbReference type="WBParaSite" id="SSLN_0001382301-mRNA-1">
    <property type="protein sequence ID" value="SSLN_0001382301-mRNA-1"/>
    <property type="gene ID" value="SSLN_0001382301"/>
</dbReference>